<evidence type="ECO:0000313" key="3">
    <source>
        <dbReference type="EMBL" id="CUO34941.1"/>
    </source>
</evidence>
<dbReference type="EMBL" id="CYZV01000021">
    <property type="protein sequence ID" value="CUO34941.1"/>
    <property type="molecule type" value="Genomic_DNA"/>
</dbReference>
<sequence length="303" mass="35278">MLPIDKNNKVKVRNNILMIGYYLLVIGLFAYFFFCIGKIPPSNYISQNNILSSVAASADIDSIESRNNLYTKTTTPDEEALTKFISSAFNERNNSFLNGNVSRLYNYYGTSEANGKYSLEYEFKRIAYLRDWSIERSIIFTSISSSVIINKINRNDNKIIVNLDEYYNFNYLHNKQVTSNKFSFTIPHIMTIYSYNNEDGEENFIIDKDYYSDIFNDDLNDYDFTLTETSLPYTKRINPDYNVSSSFNKDDVIRFDKSLFTDHKAIISGYDSNGYPLIDSNLFNITNMPFDLGWKEKNIKLSY</sequence>
<dbReference type="AlphaFoldDB" id="A0A174GHK8"/>
<accession>A0A174GHK8</accession>
<evidence type="ECO:0000313" key="4">
    <source>
        <dbReference type="Proteomes" id="UP000095558"/>
    </source>
</evidence>
<dbReference type="PANTHER" id="PTHR40032:SF1">
    <property type="entry name" value="EXPORTED PROTEIN"/>
    <property type="match status" value="1"/>
</dbReference>
<feature type="domain" description="Putative amidase" evidence="2">
    <location>
        <begin position="227"/>
        <end position="301"/>
    </location>
</feature>
<dbReference type="PANTHER" id="PTHR40032">
    <property type="entry name" value="EXPORTED PROTEIN-RELATED"/>
    <property type="match status" value="1"/>
</dbReference>
<dbReference type="InterPro" id="IPR024301">
    <property type="entry name" value="Amidase_6"/>
</dbReference>
<evidence type="ECO:0000256" key="1">
    <source>
        <dbReference type="SAM" id="Phobius"/>
    </source>
</evidence>
<reference evidence="3 4" key="1">
    <citation type="submission" date="2015-09" db="EMBL/GenBank/DDBJ databases">
        <authorList>
            <consortium name="Pathogen Informatics"/>
        </authorList>
    </citation>
    <scope>NUCLEOTIDE SEQUENCE [LARGE SCALE GENOMIC DNA]</scope>
    <source>
        <strain evidence="3 4">2789STDY5834855</strain>
    </source>
</reference>
<proteinExistence type="predicted"/>
<gene>
    <name evidence="3" type="ORF">ERS852470_02089</name>
</gene>
<feature type="transmembrane region" description="Helical" evidence="1">
    <location>
        <begin position="12"/>
        <end position="34"/>
    </location>
</feature>
<keyword evidence="1" id="KW-0812">Transmembrane</keyword>
<protein>
    <submittedName>
        <fullName evidence="3">Secreted protein</fullName>
    </submittedName>
</protein>
<dbReference type="OrthoDB" id="2194542at2"/>
<organism evidence="3 4">
    <name type="scientific">Clostridium disporicum</name>
    <dbReference type="NCBI Taxonomy" id="84024"/>
    <lineage>
        <taxon>Bacteria</taxon>
        <taxon>Bacillati</taxon>
        <taxon>Bacillota</taxon>
        <taxon>Clostridia</taxon>
        <taxon>Eubacteriales</taxon>
        <taxon>Clostridiaceae</taxon>
        <taxon>Clostridium</taxon>
    </lineage>
</organism>
<evidence type="ECO:0000259" key="2">
    <source>
        <dbReference type="Pfam" id="PF12671"/>
    </source>
</evidence>
<keyword evidence="1" id="KW-1133">Transmembrane helix</keyword>
<keyword evidence="1" id="KW-0472">Membrane</keyword>
<dbReference type="RefSeq" id="WP_042395705.1">
    <property type="nucleotide sequence ID" value="NZ_CYYT01000023.1"/>
</dbReference>
<name>A0A174GHK8_9CLOT</name>
<dbReference type="Pfam" id="PF12671">
    <property type="entry name" value="Amidase_6"/>
    <property type="match status" value="1"/>
</dbReference>
<dbReference type="GeneID" id="83011031"/>
<dbReference type="Proteomes" id="UP000095558">
    <property type="component" value="Unassembled WGS sequence"/>
</dbReference>